<evidence type="ECO:0008006" key="2">
    <source>
        <dbReference type="Google" id="ProtNLM"/>
    </source>
</evidence>
<accession>A0AAU8CW02</accession>
<gene>
    <name evidence="1" type="ORF">ABVK50_11935</name>
</gene>
<name>A0AAU8CW02_9HYPH</name>
<organism evidence="1">
    <name type="scientific">Mesorhizobium sp. WSM2240</name>
    <dbReference type="NCBI Taxonomy" id="3228851"/>
    <lineage>
        <taxon>Bacteria</taxon>
        <taxon>Pseudomonadati</taxon>
        <taxon>Pseudomonadota</taxon>
        <taxon>Alphaproteobacteria</taxon>
        <taxon>Hyphomicrobiales</taxon>
        <taxon>Phyllobacteriaceae</taxon>
        <taxon>Mesorhizobium</taxon>
    </lineage>
</organism>
<reference evidence="1" key="1">
    <citation type="submission" date="2024-06" db="EMBL/GenBank/DDBJ databases">
        <title>Mesorhizobium karijinii sp. nov., a symbiont of the iconic Swainsona formosa from arid Australia.</title>
        <authorList>
            <person name="Hill Y.J."/>
            <person name="Watkin E.L.J."/>
            <person name="O'Hara G.W."/>
            <person name="Terpolilli J."/>
            <person name="Tye M.L."/>
            <person name="Kohlmeier M.G."/>
        </authorList>
    </citation>
    <scope>NUCLEOTIDE SEQUENCE</scope>
    <source>
        <strain evidence="1">WSM2240</strain>
    </source>
</reference>
<dbReference type="AlphaFoldDB" id="A0AAU8CW02"/>
<sequence length="117" mass="13057">MMGARKATLGYPSRTDAVLALRAQRLSTREIAQRIGINESTVTALEHSAGRPRKPRPVEELCRTVLFPMDVLDMLGPHAARRNMHPNRLARLIVETVVDEKMIDAVLDDADDLEGWA</sequence>
<dbReference type="RefSeq" id="WP_353641358.1">
    <property type="nucleotide sequence ID" value="NZ_CP159253.1"/>
</dbReference>
<protein>
    <recommendedName>
        <fullName evidence="2">HTH cro/C1-type domain-containing protein</fullName>
    </recommendedName>
</protein>
<proteinExistence type="predicted"/>
<dbReference type="EMBL" id="CP159253">
    <property type="protein sequence ID" value="XCG51131.1"/>
    <property type="molecule type" value="Genomic_DNA"/>
</dbReference>
<evidence type="ECO:0000313" key="1">
    <source>
        <dbReference type="EMBL" id="XCG51131.1"/>
    </source>
</evidence>